<protein>
    <submittedName>
        <fullName evidence="5">CHC2 zinc finger domain-containing protein</fullName>
    </submittedName>
</protein>
<gene>
    <name evidence="5" type="ORF">SNE25_11935</name>
</gene>
<proteinExistence type="predicted"/>
<dbReference type="Pfam" id="PF01807">
    <property type="entry name" value="Zn_ribbon_DnaG"/>
    <property type="match status" value="1"/>
</dbReference>
<dbReference type="PANTHER" id="PTHR30313">
    <property type="entry name" value="DNA PRIMASE"/>
    <property type="match status" value="1"/>
</dbReference>
<dbReference type="Proteomes" id="UP001324380">
    <property type="component" value="Chromosome"/>
</dbReference>
<dbReference type="EMBL" id="CP139558">
    <property type="protein sequence ID" value="WPU96228.1"/>
    <property type="molecule type" value="Genomic_DNA"/>
</dbReference>
<dbReference type="RefSeq" id="WP_321565329.1">
    <property type="nucleotide sequence ID" value="NZ_CP139558.1"/>
</dbReference>
<keyword evidence="2" id="KW-0863">Zinc-finger</keyword>
<feature type="domain" description="Zinc finger CHC2-type" evidence="4">
    <location>
        <begin position="33"/>
        <end position="87"/>
    </location>
</feature>
<evidence type="ECO:0000256" key="1">
    <source>
        <dbReference type="ARBA" id="ARBA00022723"/>
    </source>
</evidence>
<dbReference type="PANTHER" id="PTHR30313:SF2">
    <property type="entry name" value="DNA PRIMASE"/>
    <property type="match status" value="1"/>
</dbReference>
<keyword evidence="3" id="KW-0862">Zinc</keyword>
<dbReference type="InterPro" id="IPR002694">
    <property type="entry name" value="Znf_CHC2"/>
</dbReference>
<dbReference type="Gene3D" id="3.90.580.10">
    <property type="entry name" value="Zinc finger, CHC2-type domain"/>
    <property type="match status" value="1"/>
</dbReference>
<evidence type="ECO:0000256" key="2">
    <source>
        <dbReference type="ARBA" id="ARBA00022771"/>
    </source>
</evidence>
<accession>A0ABZ0TVY6</accession>
<evidence type="ECO:0000313" key="5">
    <source>
        <dbReference type="EMBL" id="WPU96228.1"/>
    </source>
</evidence>
<dbReference type="SMART" id="SM00400">
    <property type="entry name" value="ZnF_CHCC"/>
    <property type="match status" value="1"/>
</dbReference>
<dbReference type="SUPFAM" id="SSF57783">
    <property type="entry name" value="Zinc beta-ribbon"/>
    <property type="match status" value="1"/>
</dbReference>
<dbReference type="InterPro" id="IPR050219">
    <property type="entry name" value="DnaG_primase"/>
</dbReference>
<keyword evidence="6" id="KW-1185">Reference proteome</keyword>
<organism evidence="5 6">
    <name type="scientific">Mucilaginibacter sabulilitoris</name>
    <dbReference type="NCBI Taxonomy" id="1173583"/>
    <lineage>
        <taxon>Bacteria</taxon>
        <taxon>Pseudomonadati</taxon>
        <taxon>Bacteroidota</taxon>
        <taxon>Sphingobacteriia</taxon>
        <taxon>Sphingobacteriales</taxon>
        <taxon>Sphingobacteriaceae</taxon>
        <taxon>Mucilaginibacter</taxon>
    </lineage>
</organism>
<evidence type="ECO:0000256" key="3">
    <source>
        <dbReference type="ARBA" id="ARBA00022833"/>
    </source>
</evidence>
<reference evidence="5 6" key="1">
    <citation type="submission" date="2023-11" db="EMBL/GenBank/DDBJ databases">
        <title>Analysis of the Genomes of Mucilaginibacter gossypii cycad 4 and M. sabulilitoris SNA2: microbes with the potential for plant growth promotion.</title>
        <authorList>
            <person name="Hirsch A.M."/>
            <person name="Humm E."/>
            <person name="Rubbi M."/>
            <person name="Del Vecchio G."/>
            <person name="Ha S.M."/>
            <person name="Pellegrini M."/>
            <person name="Gunsalus R.P."/>
        </authorList>
    </citation>
    <scope>NUCLEOTIDE SEQUENCE [LARGE SCALE GENOMIC DNA]</scope>
    <source>
        <strain evidence="5 6">SNA2</strain>
    </source>
</reference>
<evidence type="ECO:0000259" key="4">
    <source>
        <dbReference type="SMART" id="SM00400"/>
    </source>
</evidence>
<sequence length="99" mass="10923">MIPKKFIENLLLKTDLIGLAGEFTELESNGKGFKGLCPLHSERVPSFTILPNGKAWKCFNCKKGGNAVALVREIKKLSFPEAIDYLAERAGMVIQEGKN</sequence>
<keyword evidence="1" id="KW-0479">Metal-binding</keyword>
<dbReference type="InterPro" id="IPR036977">
    <property type="entry name" value="DNA_primase_Znf_CHC2"/>
</dbReference>
<name>A0ABZ0TVY6_9SPHI</name>
<evidence type="ECO:0000313" key="6">
    <source>
        <dbReference type="Proteomes" id="UP001324380"/>
    </source>
</evidence>